<dbReference type="EMBL" id="JACHXJ010000003">
    <property type="protein sequence ID" value="MBB3129681.1"/>
    <property type="molecule type" value="Genomic_DNA"/>
</dbReference>
<gene>
    <name evidence="5" type="ORF">FHS19_004356</name>
</gene>
<name>A0A839TSZ4_9BACL</name>
<dbReference type="AlphaFoldDB" id="A0A839TSZ4"/>
<proteinExistence type="inferred from homology"/>
<feature type="binding site" evidence="3">
    <location>
        <position position="112"/>
    </location>
    <ligand>
        <name>Mn(2+)</name>
        <dbReference type="ChEBI" id="CHEBI:29035"/>
        <label>2</label>
    </ligand>
</feature>
<keyword evidence="3" id="KW-0479">Metal-binding</keyword>
<dbReference type="Pfam" id="PF07687">
    <property type="entry name" value="M20_dimer"/>
    <property type="match status" value="1"/>
</dbReference>
<evidence type="ECO:0000313" key="5">
    <source>
        <dbReference type="EMBL" id="MBB3129681.1"/>
    </source>
</evidence>
<dbReference type="RefSeq" id="WP_183583787.1">
    <property type="nucleotide sequence ID" value="NZ_JACHXJ010000003.1"/>
</dbReference>
<organism evidence="5 6">
    <name type="scientific">Paenibacillus rhizosphaerae</name>
    <dbReference type="NCBI Taxonomy" id="297318"/>
    <lineage>
        <taxon>Bacteria</taxon>
        <taxon>Bacillati</taxon>
        <taxon>Bacillota</taxon>
        <taxon>Bacilli</taxon>
        <taxon>Bacillales</taxon>
        <taxon>Paenibacillaceae</taxon>
        <taxon>Paenibacillus</taxon>
    </lineage>
</organism>
<dbReference type="InterPro" id="IPR011650">
    <property type="entry name" value="Peptidase_M20_dimer"/>
</dbReference>
<dbReference type="GO" id="GO:0046872">
    <property type="term" value="F:metal ion binding"/>
    <property type="evidence" value="ECO:0007669"/>
    <property type="project" value="UniProtKB-KW"/>
</dbReference>
<dbReference type="Gene3D" id="3.30.70.360">
    <property type="match status" value="1"/>
</dbReference>
<reference evidence="5 6" key="1">
    <citation type="submission" date="2020-08" db="EMBL/GenBank/DDBJ databases">
        <title>Genomic Encyclopedia of Type Strains, Phase III (KMG-III): the genomes of soil and plant-associated and newly described type strains.</title>
        <authorList>
            <person name="Whitman W."/>
        </authorList>
    </citation>
    <scope>NUCLEOTIDE SEQUENCE [LARGE SCALE GENOMIC DNA]</scope>
    <source>
        <strain evidence="5 6">CECT 5831</strain>
    </source>
</reference>
<feature type="binding site" evidence="3">
    <location>
        <position position="381"/>
    </location>
    <ligand>
        <name>Mn(2+)</name>
        <dbReference type="ChEBI" id="CHEBI:29035"/>
        <label>2</label>
    </ligand>
</feature>
<dbReference type="GO" id="GO:0016787">
    <property type="term" value="F:hydrolase activity"/>
    <property type="evidence" value="ECO:0007669"/>
    <property type="project" value="UniProtKB-KW"/>
</dbReference>
<dbReference type="SUPFAM" id="SSF55031">
    <property type="entry name" value="Bacterial exopeptidase dimerisation domain"/>
    <property type="match status" value="1"/>
</dbReference>
<dbReference type="InterPro" id="IPR017439">
    <property type="entry name" value="Amidohydrolase"/>
</dbReference>
<dbReference type="NCBIfam" id="TIGR01891">
    <property type="entry name" value="amidohydrolases"/>
    <property type="match status" value="1"/>
</dbReference>
<dbReference type="InterPro" id="IPR036264">
    <property type="entry name" value="Bact_exopeptidase_dim_dom"/>
</dbReference>
<keyword evidence="3" id="KW-0464">Manganese</keyword>
<feature type="binding site" evidence="3">
    <location>
        <position position="114"/>
    </location>
    <ligand>
        <name>Mn(2+)</name>
        <dbReference type="ChEBI" id="CHEBI:29035"/>
        <label>2</label>
    </ligand>
</feature>
<comment type="similarity">
    <text evidence="1">Belongs to the peptidase M20 family.</text>
</comment>
<sequence>MIGLTRADELMEFAGGLREELVRIRRDLHRHPELLYDVVRTSGIVAGLLESWGIEVRRGVGKHFGMGVVGTLHGTGGSGPTLLLRADMDALPIQEENEAEYRSVHEGVMHACGHDAHTAMLLGAARTLAAHRHRIRGTIRFVFQPAEEGALRSPLDGRLLSGGRDMIEDGVLEGVDQCFALHVMPELPVGTLGVHPREAMAASSHFTVRFQGASGHHSAPHQAVDALQMAARFVTEVNGLMANRVNPAEAAVLAFGTLHAGTAVNVIAADSELKGTFRAFRKETVAAITEGLRRLAATIAEAAGGSYSMELREGITVVNDDAAVRRIMAAARQVLGEERVSFLDPPSLAGEDFGWYLDRIPGAFAFIGCGNKEAGIVHAIHQPRFDLDEDVLVHGVRILVKLAVSNPSHEEE</sequence>
<protein>
    <submittedName>
        <fullName evidence="5">Amidohydrolase</fullName>
    </submittedName>
</protein>
<comment type="caution">
    <text evidence="5">The sequence shown here is derived from an EMBL/GenBank/DDBJ whole genome shotgun (WGS) entry which is preliminary data.</text>
</comment>
<dbReference type="SUPFAM" id="SSF53187">
    <property type="entry name" value="Zn-dependent exopeptidases"/>
    <property type="match status" value="1"/>
</dbReference>
<keyword evidence="2 5" id="KW-0378">Hydrolase</keyword>
<feature type="binding site" evidence="3">
    <location>
        <position position="148"/>
    </location>
    <ligand>
        <name>Mn(2+)</name>
        <dbReference type="ChEBI" id="CHEBI:29035"/>
        <label>2</label>
    </ligand>
</feature>
<dbReference type="Gene3D" id="3.40.630.10">
    <property type="entry name" value="Zn peptidases"/>
    <property type="match status" value="1"/>
</dbReference>
<dbReference type="PIRSF" id="PIRSF005962">
    <property type="entry name" value="Pept_M20D_amidohydro"/>
    <property type="match status" value="1"/>
</dbReference>
<evidence type="ECO:0000256" key="2">
    <source>
        <dbReference type="ARBA" id="ARBA00022801"/>
    </source>
</evidence>
<dbReference type="Proteomes" id="UP000517523">
    <property type="component" value="Unassembled WGS sequence"/>
</dbReference>
<dbReference type="PANTHER" id="PTHR11014">
    <property type="entry name" value="PEPTIDASE M20 FAMILY MEMBER"/>
    <property type="match status" value="1"/>
</dbReference>
<evidence type="ECO:0000259" key="4">
    <source>
        <dbReference type="Pfam" id="PF07687"/>
    </source>
</evidence>
<dbReference type="InterPro" id="IPR002933">
    <property type="entry name" value="Peptidase_M20"/>
</dbReference>
<dbReference type="PANTHER" id="PTHR11014:SF63">
    <property type="entry name" value="METALLOPEPTIDASE, PUTATIVE (AFU_ORTHOLOGUE AFUA_6G09600)-RELATED"/>
    <property type="match status" value="1"/>
</dbReference>
<dbReference type="Pfam" id="PF01546">
    <property type="entry name" value="Peptidase_M20"/>
    <property type="match status" value="1"/>
</dbReference>
<feature type="domain" description="Peptidase M20 dimerisation" evidence="4">
    <location>
        <begin position="205"/>
        <end position="300"/>
    </location>
</feature>
<dbReference type="FunFam" id="3.30.70.360:FF:000014">
    <property type="entry name" value="N-acyl-L-amino acid amidohydrolase"/>
    <property type="match status" value="1"/>
</dbReference>
<evidence type="ECO:0000256" key="3">
    <source>
        <dbReference type="PIRSR" id="PIRSR005962-1"/>
    </source>
</evidence>
<evidence type="ECO:0000313" key="6">
    <source>
        <dbReference type="Proteomes" id="UP000517523"/>
    </source>
</evidence>
<evidence type="ECO:0000256" key="1">
    <source>
        <dbReference type="ARBA" id="ARBA00006153"/>
    </source>
</evidence>
<accession>A0A839TSZ4</accession>
<feature type="binding site" evidence="3">
    <location>
        <position position="182"/>
    </location>
    <ligand>
        <name>Mn(2+)</name>
        <dbReference type="ChEBI" id="CHEBI:29035"/>
        <label>2</label>
    </ligand>
</feature>
<comment type="cofactor">
    <cofactor evidence="3">
        <name>Mn(2+)</name>
        <dbReference type="ChEBI" id="CHEBI:29035"/>
    </cofactor>
    <text evidence="3">The Mn(2+) ion enhances activity.</text>
</comment>